<sequence>MDLITRGDFAITNQGGKTTISFRVPSNTTIDFNTDDNLDANNNSVPGPKSAEQQSTTNFTGVSQNAPCPCGSGKKFKRCHGKV</sequence>
<dbReference type="Proteomes" id="UP000426027">
    <property type="component" value="Chromosome"/>
</dbReference>
<dbReference type="Gene3D" id="3.10.450.50">
    <property type="match status" value="1"/>
</dbReference>
<accession>A0A6I6GHK4</accession>
<keyword evidence="3" id="KW-1185">Reference proteome</keyword>
<gene>
    <name evidence="2" type="ORF">GLV81_00050</name>
</gene>
<evidence type="ECO:0000313" key="2">
    <source>
        <dbReference type="EMBL" id="QGW29930.1"/>
    </source>
</evidence>
<proteinExistence type="predicted"/>
<dbReference type="AlphaFoldDB" id="A0A6I6GHK4"/>
<protein>
    <recommendedName>
        <fullName evidence="4">Preprotein translocase subunit SecA</fullName>
    </recommendedName>
</protein>
<dbReference type="SUPFAM" id="SSF103642">
    <property type="entry name" value="Sec-C motif"/>
    <property type="match status" value="1"/>
</dbReference>
<dbReference type="EMBL" id="CP046566">
    <property type="protein sequence ID" value="QGW29930.1"/>
    <property type="molecule type" value="Genomic_DNA"/>
</dbReference>
<name>A0A6I6GHK4_9BACT</name>
<evidence type="ECO:0000313" key="3">
    <source>
        <dbReference type="Proteomes" id="UP000426027"/>
    </source>
</evidence>
<organism evidence="2 3">
    <name type="scientific">Phnomibacter ginsenosidimutans</name>
    <dbReference type="NCBI Taxonomy" id="2676868"/>
    <lineage>
        <taxon>Bacteria</taxon>
        <taxon>Pseudomonadati</taxon>
        <taxon>Bacteroidota</taxon>
        <taxon>Chitinophagia</taxon>
        <taxon>Chitinophagales</taxon>
        <taxon>Chitinophagaceae</taxon>
        <taxon>Phnomibacter</taxon>
    </lineage>
</organism>
<reference evidence="2 3" key="1">
    <citation type="submission" date="2019-11" db="EMBL/GenBank/DDBJ databases">
        <authorList>
            <person name="Im W.T."/>
        </authorList>
    </citation>
    <scope>NUCLEOTIDE SEQUENCE [LARGE SCALE GENOMIC DNA]</scope>
    <source>
        <strain evidence="2 3">SB-02</strain>
    </source>
</reference>
<dbReference type="Pfam" id="PF02810">
    <property type="entry name" value="SEC-C"/>
    <property type="match status" value="1"/>
</dbReference>
<evidence type="ECO:0000256" key="1">
    <source>
        <dbReference type="SAM" id="MobiDB-lite"/>
    </source>
</evidence>
<feature type="region of interest" description="Disordered" evidence="1">
    <location>
        <begin position="33"/>
        <end position="64"/>
    </location>
</feature>
<dbReference type="InterPro" id="IPR004027">
    <property type="entry name" value="SEC_C_motif"/>
</dbReference>
<feature type="compositionally biased region" description="Polar residues" evidence="1">
    <location>
        <begin position="39"/>
        <end position="64"/>
    </location>
</feature>
<evidence type="ECO:0008006" key="4">
    <source>
        <dbReference type="Google" id="ProtNLM"/>
    </source>
</evidence>
<dbReference type="KEGG" id="fls:GLV81_00050"/>